<gene>
    <name evidence="3" type="ORF">O181_046370</name>
</gene>
<proteinExistence type="predicted"/>
<dbReference type="GO" id="GO:0005634">
    <property type="term" value="C:nucleus"/>
    <property type="evidence" value="ECO:0007669"/>
    <property type="project" value="UniProtKB-ARBA"/>
</dbReference>
<dbReference type="InterPro" id="IPR050951">
    <property type="entry name" value="Retrovirus_Pol_polyprotein"/>
</dbReference>
<dbReference type="PROSITE" id="PS50994">
    <property type="entry name" value="INTEGRASE"/>
    <property type="match status" value="1"/>
</dbReference>
<dbReference type="AlphaFoldDB" id="A0A9Q3DND4"/>
<evidence type="ECO:0000256" key="1">
    <source>
        <dbReference type="ARBA" id="ARBA00022884"/>
    </source>
</evidence>
<protein>
    <recommendedName>
        <fullName evidence="2">Integrase catalytic domain-containing protein</fullName>
    </recommendedName>
</protein>
<reference evidence="3" key="1">
    <citation type="submission" date="2021-03" db="EMBL/GenBank/DDBJ databases">
        <title>Draft genome sequence of rust myrtle Austropuccinia psidii MF-1, a brazilian biotype.</title>
        <authorList>
            <person name="Quecine M.C."/>
            <person name="Pachon D.M.R."/>
            <person name="Bonatelli M.L."/>
            <person name="Correr F.H."/>
            <person name="Franceschini L.M."/>
            <person name="Leite T.F."/>
            <person name="Margarido G.R.A."/>
            <person name="Almeida C.A."/>
            <person name="Ferrarezi J.A."/>
            <person name="Labate C.A."/>
        </authorList>
    </citation>
    <scope>NUCLEOTIDE SEQUENCE</scope>
    <source>
        <strain evidence="3">MF-1</strain>
    </source>
</reference>
<dbReference type="InterPro" id="IPR001584">
    <property type="entry name" value="Integrase_cat-core"/>
</dbReference>
<dbReference type="InterPro" id="IPR036397">
    <property type="entry name" value="RNaseH_sf"/>
</dbReference>
<keyword evidence="1" id="KW-0694">RNA-binding</keyword>
<keyword evidence="4" id="KW-1185">Reference proteome</keyword>
<dbReference type="PANTHER" id="PTHR37984:SF15">
    <property type="entry name" value="INTEGRASE CATALYTIC DOMAIN-CONTAINING PROTEIN"/>
    <property type="match status" value="1"/>
</dbReference>
<dbReference type="GO" id="GO:0003723">
    <property type="term" value="F:RNA binding"/>
    <property type="evidence" value="ECO:0007669"/>
    <property type="project" value="UniProtKB-KW"/>
</dbReference>
<dbReference type="Gene3D" id="3.30.420.10">
    <property type="entry name" value="Ribonuclease H-like superfamily/Ribonuclease H"/>
    <property type="match status" value="1"/>
</dbReference>
<sequence length="112" mass="12846">MISDKDPKFTSALWTNLHNLFGTKLSFSTAYHCQTDGLEERMIQKLEDMIRRFCAYGLQFKDYDGFTHSWCTLRADLELEYKASIHSSAVKTPAILGMGRIQDFLMIPSKTA</sequence>
<evidence type="ECO:0000259" key="2">
    <source>
        <dbReference type="PROSITE" id="PS50994"/>
    </source>
</evidence>
<dbReference type="GO" id="GO:0015074">
    <property type="term" value="P:DNA integration"/>
    <property type="evidence" value="ECO:0007669"/>
    <property type="project" value="InterPro"/>
</dbReference>
<name>A0A9Q3DND4_9BASI</name>
<dbReference type="PANTHER" id="PTHR37984">
    <property type="entry name" value="PROTEIN CBG26694"/>
    <property type="match status" value="1"/>
</dbReference>
<accession>A0A9Q3DND4</accession>
<comment type="caution">
    <text evidence="3">The sequence shown here is derived from an EMBL/GenBank/DDBJ whole genome shotgun (WGS) entry which is preliminary data.</text>
</comment>
<feature type="domain" description="Integrase catalytic" evidence="2">
    <location>
        <begin position="1"/>
        <end position="101"/>
    </location>
</feature>
<evidence type="ECO:0000313" key="3">
    <source>
        <dbReference type="EMBL" id="MBW0506655.1"/>
    </source>
</evidence>
<dbReference type="SUPFAM" id="SSF53098">
    <property type="entry name" value="Ribonuclease H-like"/>
    <property type="match status" value="1"/>
</dbReference>
<dbReference type="EMBL" id="AVOT02019218">
    <property type="protein sequence ID" value="MBW0506655.1"/>
    <property type="molecule type" value="Genomic_DNA"/>
</dbReference>
<evidence type="ECO:0000313" key="4">
    <source>
        <dbReference type="Proteomes" id="UP000765509"/>
    </source>
</evidence>
<organism evidence="3 4">
    <name type="scientific">Austropuccinia psidii MF-1</name>
    <dbReference type="NCBI Taxonomy" id="1389203"/>
    <lineage>
        <taxon>Eukaryota</taxon>
        <taxon>Fungi</taxon>
        <taxon>Dikarya</taxon>
        <taxon>Basidiomycota</taxon>
        <taxon>Pucciniomycotina</taxon>
        <taxon>Pucciniomycetes</taxon>
        <taxon>Pucciniales</taxon>
        <taxon>Sphaerophragmiaceae</taxon>
        <taxon>Austropuccinia</taxon>
    </lineage>
</organism>
<dbReference type="InterPro" id="IPR012337">
    <property type="entry name" value="RNaseH-like_sf"/>
</dbReference>
<dbReference type="Proteomes" id="UP000765509">
    <property type="component" value="Unassembled WGS sequence"/>
</dbReference>